<name>A0A087RXY3_9ARCH</name>
<reference evidence="4 5" key="1">
    <citation type="submission" date="2014-06" db="EMBL/GenBank/DDBJ databases">
        <authorList>
            <person name="Ngugi D.K."/>
            <person name="Blom J."/>
            <person name="Alam I."/>
            <person name="Rashid M."/>
            <person name="Baalawi W."/>
            <person name="Zhang G."/>
            <person name="Hikmawan T."/>
            <person name="Guan Y."/>
            <person name="Antunes A."/>
            <person name="Siam R."/>
            <person name="El-Dorry H."/>
            <person name="Bajic V."/>
            <person name="Stingl U."/>
        </authorList>
    </citation>
    <scope>NUCLEOTIDE SEQUENCE [LARGE SCALE GENOMIC DNA]</scope>
    <source>
        <strain evidence="4">SCGC RSA3</strain>
    </source>
</reference>
<keyword evidence="2" id="KW-0175">Coiled coil</keyword>
<dbReference type="SUPFAM" id="SSF56349">
    <property type="entry name" value="DNA breaking-rejoining enzymes"/>
    <property type="match status" value="1"/>
</dbReference>
<dbReference type="GO" id="GO:0006310">
    <property type="term" value="P:DNA recombination"/>
    <property type="evidence" value="ECO:0007669"/>
    <property type="project" value="UniProtKB-KW"/>
</dbReference>
<dbReference type="Gene3D" id="1.10.443.10">
    <property type="entry name" value="Intergrase catalytic core"/>
    <property type="match status" value="1"/>
</dbReference>
<evidence type="ECO:0000259" key="3">
    <source>
        <dbReference type="Pfam" id="PF00589"/>
    </source>
</evidence>
<dbReference type="GO" id="GO:0015074">
    <property type="term" value="P:DNA integration"/>
    <property type="evidence" value="ECO:0007669"/>
    <property type="project" value="InterPro"/>
</dbReference>
<dbReference type="Proteomes" id="UP000029383">
    <property type="component" value="Unassembled WGS sequence"/>
</dbReference>
<gene>
    <name evidence="4" type="ORF">SCCGRSA3_01261</name>
</gene>
<dbReference type="InterPro" id="IPR011010">
    <property type="entry name" value="DNA_brk_join_enz"/>
</dbReference>
<sequence>MEKPRINNSGVKITPRKSTALSKAYNVGKYMNLKECREYRVWISTVSDQSAKMYTRCFSYFIKFSQGTKTPINLVSDLNKMSKEKVNMLLEDYMLSIRHKKHGTVRLYLAAIESYLKYHEIPYSERKIIKLLPIKKKLAGSEAYELETIQKMYRVATTPRAKMVILLLACSAMRRGGIADLKIKDMKPMEDCYMFIVHSGEIEEYFTFCTPECRKAIDDYIAYREERGERITPESPLFQTRSGESGDTRYMVSSTIEGILKKAKIQREKIGNRYTISEVHGFRKFTSTQMNNADLGSNKIEKISGRKNNLKGRYYDARQKELFEEYKTVIPYLTILEVNRQKSVIKDLKNKTVVDEVAISKEVANLSQKLQDALQEIEGLKRILILTENELLIQKKPVSKTVTFADTLT</sequence>
<evidence type="ECO:0000256" key="1">
    <source>
        <dbReference type="ARBA" id="ARBA00023172"/>
    </source>
</evidence>
<protein>
    <submittedName>
        <fullName evidence="4">DNA intergrase-recombinase protein</fullName>
    </submittedName>
</protein>
<keyword evidence="1" id="KW-0233">DNA recombination</keyword>
<dbReference type="Pfam" id="PF00589">
    <property type="entry name" value="Phage_integrase"/>
    <property type="match status" value="1"/>
</dbReference>
<feature type="coiled-coil region" evidence="2">
    <location>
        <begin position="356"/>
        <end position="390"/>
    </location>
</feature>
<dbReference type="GO" id="GO:0003677">
    <property type="term" value="F:DNA binding"/>
    <property type="evidence" value="ECO:0007669"/>
    <property type="project" value="InterPro"/>
</dbReference>
<keyword evidence="5" id="KW-1185">Reference proteome</keyword>
<dbReference type="CDD" id="cd00397">
    <property type="entry name" value="DNA_BRE_C"/>
    <property type="match status" value="1"/>
</dbReference>
<dbReference type="InterPro" id="IPR013762">
    <property type="entry name" value="Integrase-like_cat_sf"/>
</dbReference>
<dbReference type="AlphaFoldDB" id="A0A087RXY3"/>
<dbReference type="InterPro" id="IPR002104">
    <property type="entry name" value="Integrase_catalytic"/>
</dbReference>
<evidence type="ECO:0000256" key="2">
    <source>
        <dbReference type="SAM" id="Coils"/>
    </source>
</evidence>
<comment type="caution">
    <text evidence="4">The sequence shown here is derived from an EMBL/GenBank/DDBJ whole genome shotgun (WGS) entry which is preliminary data.</text>
</comment>
<proteinExistence type="predicted"/>
<accession>A0A087RXY3</accession>
<feature type="domain" description="Tyr recombinase" evidence="3">
    <location>
        <begin position="150"/>
        <end position="317"/>
    </location>
</feature>
<organism evidence="4 5">
    <name type="scientific">Marine Group I thaumarchaeote SCGC RSA3</name>
    <dbReference type="NCBI Taxonomy" id="1503183"/>
    <lineage>
        <taxon>Archaea</taxon>
        <taxon>Nitrososphaerota</taxon>
        <taxon>Marine Group I</taxon>
    </lineage>
</organism>
<evidence type="ECO:0000313" key="4">
    <source>
        <dbReference type="EMBL" id="KFM18337.1"/>
    </source>
</evidence>
<evidence type="ECO:0000313" key="5">
    <source>
        <dbReference type="Proteomes" id="UP000029383"/>
    </source>
</evidence>
<dbReference type="EMBL" id="JOTD01000044">
    <property type="protein sequence ID" value="KFM18337.1"/>
    <property type="molecule type" value="Genomic_DNA"/>
</dbReference>